<dbReference type="Pfam" id="PF02348">
    <property type="entry name" value="CTP_transf_3"/>
    <property type="match status" value="1"/>
</dbReference>
<accession>I2Q7L0</accession>
<gene>
    <name evidence="1" type="ORF">DesU5LDRAFT_0042</name>
</gene>
<proteinExistence type="predicted"/>
<dbReference type="PANTHER" id="PTHR21485:SF6">
    <property type="entry name" value="N-ACYLNEURAMINATE CYTIDYLYLTRANSFERASE-RELATED"/>
    <property type="match status" value="1"/>
</dbReference>
<dbReference type="Gene3D" id="3.90.550.10">
    <property type="entry name" value="Spore Coat Polysaccharide Biosynthesis Protein SpsA, Chain A"/>
    <property type="match status" value="1"/>
</dbReference>
<dbReference type="GO" id="GO:0008781">
    <property type="term" value="F:N-acylneuraminate cytidylyltransferase activity"/>
    <property type="evidence" value="ECO:0007669"/>
    <property type="project" value="TreeGrafter"/>
</dbReference>
<name>I2Q7L0_9BACT</name>
<dbReference type="eggNOG" id="COG1083">
    <property type="taxonomic scope" value="Bacteria"/>
</dbReference>
<organism evidence="1">
    <name type="scientific">Desulfovibrio sp. U5L</name>
    <dbReference type="NCBI Taxonomy" id="596152"/>
    <lineage>
        <taxon>Bacteria</taxon>
        <taxon>Pseudomonadati</taxon>
        <taxon>Thermodesulfobacteriota</taxon>
        <taxon>Desulfovibrionia</taxon>
        <taxon>Desulfovibrionales</taxon>
        <taxon>Desulfovibrionaceae</taxon>
        <taxon>Desulfovibrio</taxon>
    </lineage>
</organism>
<dbReference type="InterPro" id="IPR050793">
    <property type="entry name" value="CMP-NeuNAc_synthase"/>
</dbReference>
<dbReference type="AlphaFoldDB" id="I2Q7L0"/>
<dbReference type="STRING" id="596152.DesU5LDRAFT_0042"/>
<dbReference type="InterPro" id="IPR003329">
    <property type="entry name" value="Cytidylyl_trans"/>
</dbReference>
<dbReference type="PANTHER" id="PTHR21485">
    <property type="entry name" value="HAD SUPERFAMILY MEMBERS CMAS AND KDSC"/>
    <property type="match status" value="1"/>
</dbReference>
<sequence length="254" mass="28022">MNNADVIALIPARGGSKGIPQKNIRNLAGHPLLAYSIMAARLAASVGRTIVSTDSPEIAAVAKRYGGATPFLRPAAYATDTATDRDYMLHALNWLLESEGRVPEYWVLLRPTTPLREPAVIDRAVATLRTQPEATSLRSGHPCPESPYKWFERDENGYFQGIRPTDPRPEYYNLSRQSFPTVYVPNGYVDILRASHALTSDSLNGPRIHGFVSPVCTEADTLEEFSFLEYTLATQPSPLKDALDRLRKGSSPHA</sequence>
<dbReference type="OrthoDB" id="9805604at2"/>
<dbReference type="InterPro" id="IPR029044">
    <property type="entry name" value="Nucleotide-diphossugar_trans"/>
</dbReference>
<evidence type="ECO:0000313" key="1">
    <source>
        <dbReference type="EMBL" id="EIG55766.1"/>
    </source>
</evidence>
<protein>
    <submittedName>
        <fullName evidence="1">CMP-N-acetylneuraminic acid synthetase</fullName>
    </submittedName>
</protein>
<dbReference type="EMBL" id="JH600067">
    <property type="protein sequence ID" value="EIG55766.1"/>
    <property type="molecule type" value="Genomic_DNA"/>
</dbReference>
<dbReference type="HOGENOM" id="CLU_042930_1_1_7"/>
<dbReference type="CDD" id="cd02513">
    <property type="entry name" value="CMP-NeuAc_Synthase"/>
    <property type="match status" value="1"/>
</dbReference>
<reference evidence="1" key="1">
    <citation type="submission" date="2011-11" db="EMBL/GenBank/DDBJ databases">
        <title>Improved High-Quality Draft sequence of Desulfovibrio sp. U5L.</title>
        <authorList>
            <consortium name="US DOE Joint Genome Institute"/>
            <person name="Lucas S."/>
            <person name="Han J."/>
            <person name="Lapidus A."/>
            <person name="Cheng J.-F."/>
            <person name="Goodwin L."/>
            <person name="Pitluck S."/>
            <person name="Peters L."/>
            <person name="Ovchinnikova G."/>
            <person name="Held B."/>
            <person name="Detter J.C."/>
            <person name="Han C."/>
            <person name="Tapia R."/>
            <person name="Land M."/>
            <person name="Hauser L."/>
            <person name="Kyrpides N."/>
            <person name="Ivanova N."/>
            <person name="Pagani I."/>
            <person name="Gabster J."/>
            <person name="Walker C."/>
            <person name="Stolyar S."/>
            <person name="Stahl D."/>
            <person name="Arkin A."/>
            <person name="Dehal P."/>
            <person name="Hazen T."/>
            <person name="Woyke T."/>
        </authorList>
    </citation>
    <scope>NUCLEOTIDE SEQUENCE [LARGE SCALE GENOMIC DNA]</scope>
    <source>
        <strain evidence="1">U5L</strain>
    </source>
</reference>
<dbReference type="SUPFAM" id="SSF53448">
    <property type="entry name" value="Nucleotide-diphospho-sugar transferases"/>
    <property type="match status" value="1"/>
</dbReference>